<feature type="transmembrane region" description="Helical" evidence="5">
    <location>
        <begin position="48"/>
        <end position="69"/>
    </location>
</feature>
<evidence type="ECO:0000313" key="7">
    <source>
        <dbReference type="Proteomes" id="UP001058120"/>
    </source>
</evidence>
<keyword evidence="7" id="KW-1185">Reference proteome</keyword>
<evidence type="ECO:0000256" key="4">
    <source>
        <dbReference type="ARBA" id="ARBA00023136"/>
    </source>
</evidence>
<name>A0ABY5Y1K3_9BACT</name>
<dbReference type="PANTHER" id="PTHR43483:SF3">
    <property type="entry name" value="MEMBRANE TRANSPORTER PROTEIN HI_0806-RELATED"/>
    <property type="match status" value="1"/>
</dbReference>
<evidence type="ECO:0000256" key="5">
    <source>
        <dbReference type="RuleBase" id="RU363041"/>
    </source>
</evidence>
<keyword evidence="4 5" id="KW-0472">Membrane</keyword>
<dbReference type="PANTHER" id="PTHR43483">
    <property type="entry name" value="MEMBRANE TRANSPORTER PROTEIN HI_0806-RELATED"/>
    <property type="match status" value="1"/>
</dbReference>
<dbReference type="InterPro" id="IPR002781">
    <property type="entry name" value="TM_pro_TauE-like"/>
</dbReference>
<comment type="subcellular location">
    <subcellularLocation>
        <location evidence="5">Cell membrane</location>
        <topology evidence="5">Multi-pass membrane protein</topology>
    </subcellularLocation>
    <subcellularLocation>
        <location evidence="1">Membrane</location>
        <topology evidence="1">Multi-pass membrane protein</topology>
    </subcellularLocation>
</comment>
<feature type="transmembrane region" description="Helical" evidence="5">
    <location>
        <begin position="81"/>
        <end position="103"/>
    </location>
</feature>
<accession>A0ABY5Y1K3</accession>
<feature type="transmembrane region" description="Helical" evidence="5">
    <location>
        <begin position="248"/>
        <end position="265"/>
    </location>
</feature>
<dbReference type="Proteomes" id="UP001058120">
    <property type="component" value="Chromosome"/>
</dbReference>
<reference evidence="6" key="1">
    <citation type="submission" date="2020-12" db="EMBL/GenBank/DDBJ databases">
        <title>Taurinivorans muris gen. nov., sp. nov., fundamental and realized metabolic niche of a ubiquitous sulfidogenic bacterium in the murine intestine.</title>
        <authorList>
            <person name="Ye H."/>
            <person name="Hanson B.T."/>
            <person name="Loy A."/>
        </authorList>
    </citation>
    <scope>NUCLEOTIDE SEQUENCE</scope>
    <source>
        <strain evidence="6">LT0009</strain>
    </source>
</reference>
<dbReference type="EMBL" id="CP065938">
    <property type="protein sequence ID" value="UWX05153.1"/>
    <property type="molecule type" value="Genomic_DNA"/>
</dbReference>
<feature type="transmembrane region" description="Helical" evidence="5">
    <location>
        <begin position="184"/>
        <end position="204"/>
    </location>
</feature>
<evidence type="ECO:0000256" key="1">
    <source>
        <dbReference type="ARBA" id="ARBA00004141"/>
    </source>
</evidence>
<evidence type="ECO:0000313" key="6">
    <source>
        <dbReference type="EMBL" id="UWX05153.1"/>
    </source>
</evidence>
<comment type="similarity">
    <text evidence="5">Belongs to the 4-toluene sulfonate uptake permease (TSUP) (TC 2.A.102) family.</text>
</comment>
<evidence type="ECO:0000256" key="3">
    <source>
        <dbReference type="ARBA" id="ARBA00022989"/>
    </source>
</evidence>
<protein>
    <recommendedName>
        <fullName evidence="5">Probable membrane transporter protein</fullName>
    </recommendedName>
</protein>
<keyword evidence="2 5" id="KW-0812">Transmembrane</keyword>
<keyword evidence="5" id="KW-1003">Cell membrane</keyword>
<feature type="transmembrane region" description="Helical" evidence="5">
    <location>
        <begin position="216"/>
        <end position="236"/>
    </location>
</feature>
<gene>
    <name evidence="6" type="ORF">JBF11_06675</name>
</gene>
<keyword evidence="3 5" id="KW-1133">Transmembrane helix</keyword>
<proteinExistence type="inferred from homology"/>
<evidence type="ECO:0000256" key="2">
    <source>
        <dbReference type="ARBA" id="ARBA00022692"/>
    </source>
</evidence>
<feature type="transmembrane region" description="Helical" evidence="5">
    <location>
        <begin position="139"/>
        <end position="164"/>
    </location>
</feature>
<sequence>MIAVSVYILCGILSGFFSGLLGIGGGLVIVPLLIIVFEHTQQIPPHHIMHVVVATSLSASIFTSFSSAYAQTKHKCVLWDLVRVMSPFIILGTLIGAGLANFFSADFMRWILLVFLFCVATQIFFDISPKSSAKYFSPAAYRITAFIIGAFSSFVGLAGGSIFVPFLKYTTGDMHKAIGTSSALAWSLALAGGLGYLISGYSVADLPRTNLGYIHIQALLCIAFTSMLIAPLGVKLSHALPVQILKKIFALLLYASAMRTLITVLS</sequence>
<feature type="transmembrane region" description="Helical" evidence="5">
    <location>
        <begin position="110"/>
        <end position="127"/>
    </location>
</feature>
<dbReference type="Pfam" id="PF01925">
    <property type="entry name" value="TauE"/>
    <property type="match status" value="1"/>
</dbReference>
<feature type="transmembrane region" description="Helical" evidence="5">
    <location>
        <begin position="6"/>
        <end position="36"/>
    </location>
</feature>
<dbReference type="RefSeq" id="WP_334314719.1">
    <property type="nucleotide sequence ID" value="NZ_CP065938.1"/>
</dbReference>
<organism evidence="6 7">
    <name type="scientific">Taurinivorans muris</name>
    <dbReference type="NCBI Taxonomy" id="2787751"/>
    <lineage>
        <taxon>Bacteria</taxon>
        <taxon>Pseudomonadati</taxon>
        <taxon>Thermodesulfobacteriota</taxon>
        <taxon>Desulfovibrionia</taxon>
        <taxon>Desulfovibrionales</taxon>
        <taxon>Desulfovibrionaceae</taxon>
        <taxon>Taurinivorans</taxon>
    </lineage>
</organism>